<dbReference type="CDD" id="cd06257">
    <property type="entry name" value="DnaJ"/>
    <property type="match status" value="1"/>
</dbReference>
<accession>A0ABT1P5Y7</accession>
<dbReference type="Gene3D" id="2.60.260.20">
    <property type="entry name" value="Urease metallochaperone UreE, N-terminal domain"/>
    <property type="match status" value="2"/>
</dbReference>
<protein>
    <submittedName>
        <fullName evidence="3">DnaJ domain-containing protein</fullName>
    </submittedName>
</protein>
<dbReference type="PANTHER" id="PTHR43096">
    <property type="entry name" value="DNAJ HOMOLOG 1, MITOCHONDRIAL-RELATED"/>
    <property type="match status" value="1"/>
</dbReference>
<proteinExistence type="predicted"/>
<dbReference type="InterPro" id="IPR001623">
    <property type="entry name" value="DnaJ_domain"/>
</dbReference>
<name>A0ABT1P5Y7_9GAMM</name>
<keyword evidence="1" id="KW-0143">Chaperone</keyword>
<evidence type="ECO:0000313" key="3">
    <source>
        <dbReference type="EMBL" id="MCQ3830429.1"/>
    </source>
</evidence>
<dbReference type="SUPFAM" id="SSF46565">
    <property type="entry name" value="Chaperone J-domain"/>
    <property type="match status" value="1"/>
</dbReference>
<dbReference type="InterPro" id="IPR036869">
    <property type="entry name" value="J_dom_sf"/>
</dbReference>
<evidence type="ECO:0000256" key="1">
    <source>
        <dbReference type="ARBA" id="ARBA00023186"/>
    </source>
</evidence>
<dbReference type="InterPro" id="IPR008971">
    <property type="entry name" value="HSP40/DnaJ_pept-bd"/>
</dbReference>
<dbReference type="PROSITE" id="PS00636">
    <property type="entry name" value="DNAJ_1"/>
    <property type="match status" value="1"/>
</dbReference>
<dbReference type="PANTHER" id="PTHR43096:SF52">
    <property type="entry name" value="DNAJ HOMOLOG 1, MITOCHONDRIAL-RELATED"/>
    <property type="match status" value="1"/>
</dbReference>
<organism evidence="3 4">
    <name type="scientific">Microbulbifer elongatus</name>
    <dbReference type="NCBI Taxonomy" id="86173"/>
    <lineage>
        <taxon>Bacteria</taxon>
        <taxon>Pseudomonadati</taxon>
        <taxon>Pseudomonadota</taxon>
        <taxon>Gammaproteobacteria</taxon>
        <taxon>Cellvibrionales</taxon>
        <taxon>Microbulbiferaceae</taxon>
        <taxon>Microbulbifer</taxon>
    </lineage>
</organism>
<evidence type="ECO:0000313" key="4">
    <source>
        <dbReference type="Proteomes" id="UP001205566"/>
    </source>
</evidence>
<dbReference type="RefSeq" id="WP_255875368.1">
    <property type="nucleotide sequence ID" value="NZ_JACASI010000034.1"/>
</dbReference>
<dbReference type="Proteomes" id="UP001205566">
    <property type="component" value="Unassembled WGS sequence"/>
</dbReference>
<comment type="caution">
    <text evidence="3">The sequence shown here is derived from an EMBL/GenBank/DDBJ whole genome shotgun (WGS) entry which is preliminary data.</text>
</comment>
<evidence type="ECO:0000259" key="2">
    <source>
        <dbReference type="PROSITE" id="PS50076"/>
    </source>
</evidence>
<dbReference type="PROSITE" id="PS50076">
    <property type="entry name" value="DNAJ_2"/>
    <property type="match status" value="1"/>
</dbReference>
<dbReference type="SUPFAM" id="SSF49493">
    <property type="entry name" value="HSP40/DnaJ peptide-binding domain"/>
    <property type="match status" value="2"/>
</dbReference>
<dbReference type="InterPro" id="IPR018253">
    <property type="entry name" value="DnaJ_domain_CS"/>
</dbReference>
<gene>
    <name evidence="3" type="ORF">HXX02_13325</name>
</gene>
<dbReference type="InterPro" id="IPR002939">
    <property type="entry name" value="DnaJ_C"/>
</dbReference>
<dbReference type="EMBL" id="JACASI010000034">
    <property type="protein sequence ID" value="MCQ3830429.1"/>
    <property type="molecule type" value="Genomic_DNA"/>
</dbReference>
<sequence>MEYRDYYQILGVERTAPQDEIKKSYRKLARKFHPDVSKEDDAEDRFKEVNEAYEVLKDPEKRAAYDQLGKNWNSGEDFNPPPDWDQGFEFRGGGYTEADPEAFSDFFESLFGRGGFQQRGFQGGGFSRGGQAFHAQGENTHARIAIDIEDSYRGSKRQITLKHSELGADGRTVVKERTLNVTIPKGVTEGQQIRLAGQGQAGIGNGKAGDLYLEIVFNPHSRFSVEGKTVYMELPVAPWEAALGAKVPVTTPDGALNLTVPPNSKSGSKLRLKGKGLPAKEPGDLFVVLDIVTPPAHSEEECEAYRQFRDHFQFDPRRSDSRGGA</sequence>
<reference evidence="3" key="1">
    <citation type="thesis" date="2020" institute="Technische Universitat Dresden" country="Dresden, Germany">
        <title>The Agarolytic System of Microbulbifer elongatus PORT2, Isolated from Batu Karas, Pangandaran West Java Indonesia.</title>
        <authorList>
            <person name="Anggraeni S.R."/>
        </authorList>
    </citation>
    <scope>NUCLEOTIDE SEQUENCE</scope>
    <source>
        <strain evidence="3">PORT2</strain>
    </source>
</reference>
<dbReference type="Pfam" id="PF01556">
    <property type="entry name" value="DnaJ_C"/>
    <property type="match status" value="1"/>
</dbReference>
<feature type="domain" description="J" evidence="2">
    <location>
        <begin position="5"/>
        <end position="69"/>
    </location>
</feature>
<dbReference type="CDD" id="cd10747">
    <property type="entry name" value="DnaJ_C"/>
    <property type="match status" value="1"/>
</dbReference>
<dbReference type="Pfam" id="PF00226">
    <property type="entry name" value="DnaJ"/>
    <property type="match status" value="1"/>
</dbReference>
<dbReference type="SMART" id="SM00271">
    <property type="entry name" value="DnaJ"/>
    <property type="match status" value="1"/>
</dbReference>
<keyword evidence="4" id="KW-1185">Reference proteome</keyword>
<dbReference type="PRINTS" id="PR00625">
    <property type="entry name" value="JDOMAIN"/>
</dbReference>
<dbReference type="Gene3D" id="1.10.287.110">
    <property type="entry name" value="DnaJ domain"/>
    <property type="match status" value="1"/>
</dbReference>